<accession>A0A835Q1U0</accession>
<protein>
    <submittedName>
        <fullName evidence="2">Uncharacterized protein</fullName>
    </submittedName>
</protein>
<proteinExistence type="predicted"/>
<keyword evidence="3" id="KW-1185">Reference proteome</keyword>
<feature type="region of interest" description="Disordered" evidence="1">
    <location>
        <begin position="78"/>
        <end position="99"/>
    </location>
</feature>
<gene>
    <name evidence="2" type="ORF">HPP92_021786</name>
</gene>
<dbReference type="EMBL" id="JADCNL010000011">
    <property type="protein sequence ID" value="KAG0461489.1"/>
    <property type="molecule type" value="Genomic_DNA"/>
</dbReference>
<name>A0A835Q1U0_VANPL</name>
<reference evidence="2 3" key="1">
    <citation type="journal article" date="2020" name="Nat. Food">
        <title>A phased Vanilla planifolia genome enables genetic improvement of flavour and production.</title>
        <authorList>
            <person name="Hasing T."/>
            <person name="Tang H."/>
            <person name="Brym M."/>
            <person name="Khazi F."/>
            <person name="Huang T."/>
            <person name="Chambers A.H."/>
        </authorList>
    </citation>
    <scope>NUCLEOTIDE SEQUENCE [LARGE SCALE GENOMIC DNA]</scope>
    <source>
        <tissue evidence="2">Leaf</tissue>
    </source>
</reference>
<evidence type="ECO:0000313" key="3">
    <source>
        <dbReference type="Proteomes" id="UP000636800"/>
    </source>
</evidence>
<organism evidence="2 3">
    <name type="scientific">Vanilla planifolia</name>
    <name type="common">Vanilla</name>
    <dbReference type="NCBI Taxonomy" id="51239"/>
    <lineage>
        <taxon>Eukaryota</taxon>
        <taxon>Viridiplantae</taxon>
        <taxon>Streptophyta</taxon>
        <taxon>Embryophyta</taxon>
        <taxon>Tracheophyta</taxon>
        <taxon>Spermatophyta</taxon>
        <taxon>Magnoliopsida</taxon>
        <taxon>Liliopsida</taxon>
        <taxon>Asparagales</taxon>
        <taxon>Orchidaceae</taxon>
        <taxon>Vanilloideae</taxon>
        <taxon>Vanilleae</taxon>
        <taxon>Vanilla</taxon>
    </lineage>
</organism>
<comment type="caution">
    <text evidence="2">The sequence shown here is derived from an EMBL/GenBank/DDBJ whole genome shotgun (WGS) entry which is preliminary data.</text>
</comment>
<dbReference type="AlphaFoldDB" id="A0A835Q1U0"/>
<sequence>MAIFPGVAYQGFRSTQVQFFQRDDRFGPWQEETLRRYLHSTGMTSLSWLGKLWESPLKDSSNRASDSTNEDNLYPQVTSLSQHQSQPLITKSSGYRPSSAEVKQMPGQGHIIEHNKLLDHLCFPIQTDPSVMSLKLLPLFQQNPLIQALLELGSTMDKLSVYGLQSFAHVLTPESSGAYRSNHTSSVKDTFDPTVAVKIRVRWCNKWCYKHLRLLWVCKALAEEGKEGRSRELQLEWVWPAWLREVVQIMEDVMVSDQDINTFSSSKIIYYNGVNHLMEDGSSGARLRSGADPWFSFMLKVLPEQNGLATKVEVKKTDED</sequence>
<evidence type="ECO:0000313" key="2">
    <source>
        <dbReference type="EMBL" id="KAG0461489.1"/>
    </source>
</evidence>
<dbReference type="Proteomes" id="UP000636800">
    <property type="component" value="Chromosome 11"/>
</dbReference>
<feature type="compositionally biased region" description="Polar residues" evidence="1">
    <location>
        <begin position="78"/>
        <end position="96"/>
    </location>
</feature>
<evidence type="ECO:0000256" key="1">
    <source>
        <dbReference type="SAM" id="MobiDB-lite"/>
    </source>
</evidence>
<dbReference type="OrthoDB" id="6019893at2759"/>